<feature type="region of interest" description="Disordered" evidence="1">
    <location>
        <begin position="254"/>
        <end position="316"/>
    </location>
</feature>
<feature type="domain" description="MBD" evidence="2">
    <location>
        <begin position="211"/>
        <end position="247"/>
    </location>
</feature>
<evidence type="ECO:0000259" key="2">
    <source>
        <dbReference type="Pfam" id="PF01429"/>
    </source>
</evidence>
<dbReference type="InterPro" id="IPR016177">
    <property type="entry name" value="DNA-bd_dom_sf"/>
</dbReference>
<feature type="compositionally biased region" description="Polar residues" evidence="1">
    <location>
        <begin position="147"/>
        <end position="161"/>
    </location>
</feature>
<evidence type="ECO:0000313" key="3">
    <source>
        <dbReference type="EMBL" id="CAD8545692.1"/>
    </source>
</evidence>
<accession>A0A7S0JA62</accession>
<dbReference type="AlphaFoldDB" id="A0A7S0JA62"/>
<gene>
    <name evidence="3" type="ORF">CLEP1334_LOCUS20981</name>
</gene>
<feature type="region of interest" description="Disordered" evidence="1">
    <location>
        <begin position="343"/>
        <end position="383"/>
    </location>
</feature>
<sequence length="383" mass="41384">MLHSTATAATDRPRRLCGIGLGKTDRRTVRVGQHFQAVGLPDVVMREAYRPRCEGELAMIHLVEREAARAVARKLTKAAFTPPARERTSDFDSDGEEALMALVEAGELRDPGRSSYVTRELRDPASQSHTNGMMLLAGAVSSTLAAAQAHTAPSQSPSMQYGGSGSTGRVNRKLHQIPGHESETCKAHARKQLEALGDFLKKHGGAVDWIEGWQARTESRKFGSKASDTYFYAPSGQRFRSRAEVARAHFNLHVPQRSGPRAEEPVALSGASVHEAAGHSGPPSKRGGATHARATKARRHRVPQAPQLAPPSSATECTARLPREAPHLLMMTLTLPLVGQPAENAPTQAQLDASDDRKLLPTPPLENVSLSGRKRKALHKHSA</sequence>
<protein>
    <recommendedName>
        <fullName evidence="2">MBD domain-containing protein</fullName>
    </recommendedName>
</protein>
<dbReference type="Pfam" id="PF01429">
    <property type="entry name" value="MBD"/>
    <property type="match status" value="1"/>
</dbReference>
<reference evidence="3" key="1">
    <citation type="submission" date="2021-01" db="EMBL/GenBank/DDBJ databases">
        <authorList>
            <person name="Corre E."/>
            <person name="Pelletier E."/>
            <person name="Niang G."/>
            <person name="Scheremetjew M."/>
            <person name="Finn R."/>
            <person name="Kale V."/>
            <person name="Holt S."/>
            <person name="Cochrane G."/>
            <person name="Meng A."/>
            <person name="Brown T."/>
            <person name="Cohen L."/>
        </authorList>
    </citation>
    <scope>NUCLEOTIDE SEQUENCE</scope>
    <source>
        <strain evidence="3">RCC1130</strain>
    </source>
</reference>
<feature type="region of interest" description="Disordered" evidence="1">
    <location>
        <begin position="147"/>
        <end position="171"/>
    </location>
</feature>
<organism evidence="3">
    <name type="scientific">Calcidiscus leptoporus</name>
    <dbReference type="NCBI Taxonomy" id="127549"/>
    <lineage>
        <taxon>Eukaryota</taxon>
        <taxon>Haptista</taxon>
        <taxon>Haptophyta</taxon>
        <taxon>Prymnesiophyceae</taxon>
        <taxon>Coccolithales</taxon>
        <taxon>Calcidiscaceae</taxon>
        <taxon>Calcidiscus</taxon>
    </lineage>
</organism>
<dbReference type="InterPro" id="IPR001739">
    <property type="entry name" value="Methyl_CpG_DNA-bd"/>
</dbReference>
<dbReference type="Gene3D" id="3.30.890.10">
    <property type="entry name" value="Methyl-cpg-binding Protein 2, Chain A"/>
    <property type="match status" value="1"/>
</dbReference>
<proteinExistence type="predicted"/>
<feature type="compositionally biased region" description="Basic residues" evidence="1">
    <location>
        <begin position="372"/>
        <end position="383"/>
    </location>
</feature>
<name>A0A7S0JA62_9EUKA</name>
<dbReference type="SUPFAM" id="SSF54171">
    <property type="entry name" value="DNA-binding domain"/>
    <property type="match status" value="1"/>
</dbReference>
<feature type="compositionally biased region" description="Low complexity" evidence="1">
    <location>
        <begin position="303"/>
        <end position="314"/>
    </location>
</feature>
<dbReference type="EMBL" id="HBER01041678">
    <property type="protein sequence ID" value="CAD8545692.1"/>
    <property type="molecule type" value="Transcribed_RNA"/>
</dbReference>
<evidence type="ECO:0000256" key="1">
    <source>
        <dbReference type="SAM" id="MobiDB-lite"/>
    </source>
</evidence>
<dbReference type="GO" id="GO:0003677">
    <property type="term" value="F:DNA binding"/>
    <property type="evidence" value="ECO:0007669"/>
    <property type="project" value="InterPro"/>
</dbReference>
<feature type="compositionally biased region" description="Basic residues" evidence="1">
    <location>
        <begin position="293"/>
        <end position="302"/>
    </location>
</feature>